<proteinExistence type="predicted"/>
<dbReference type="Proteomes" id="UP001529510">
    <property type="component" value="Unassembled WGS sequence"/>
</dbReference>
<name>A0ABD0N5W9_CIRMR</name>
<feature type="non-terminal residue" evidence="1">
    <location>
        <position position="1"/>
    </location>
</feature>
<sequence>PPQQQVNGVGMAGVAVQPGNANSSLPAIAGVAGLMGALQGNHLAISGFVGALNGQPPAPSLSSYQRIPAHVQ</sequence>
<reference evidence="1 2" key="1">
    <citation type="submission" date="2024-05" db="EMBL/GenBank/DDBJ databases">
        <title>Genome sequencing and assembly of Indian major carp, Cirrhinus mrigala (Hamilton, 1822).</title>
        <authorList>
            <person name="Mohindra V."/>
            <person name="Chowdhury L.M."/>
            <person name="Lal K."/>
            <person name="Jena J.K."/>
        </authorList>
    </citation>
    <scope>NUCLEOTIDE SEQUENCE [LARGE SCALE GENOMIC DNA]</scope>
    <source>
        <strain evidence="1">CM1030</strain>
        <tissue evidence="1">Blood</tissue>
    </source>
</reference>
<organism evidence="1 2">
    <name type="scientific">Cirrhinus mrigala</name>
    <name type="common">Mrigala</name>
    <dbReference type="NCBI Taxonomy" id="683832"/>
    <lineage>
        <taxon>Eukaryota</taxon>
        <taxon>Metazoa</taxon>
        <taxon>Chordata</taxon>
        <taxon>Craniata</taxon>
        <taxon>Vertebrata</taxon>
        <taxon>Euteleostomi</taxon>
        <taxon>Actinopterygii</taxon>
        <taxon>Neopterygii</taxon>
        <taxon>Teleostei</taxon>
        <taxon>Ostariophysi</taxon>
        <taxon>Cypriniformes</taxon>
        <taxon>Cyprinidae</taxon>
        <taxon>Labeoninae</taxon>
        <taxon>Labeonini</taxon>
        <taxon>Cirrhinus</taxon>
    </lineage>
</organism>
<keyword evidence="2" id="KW-1185">Reference proteome</keyword>
<dbReference type="AlphaFoldDB" id="A0ABD0N5W9"/>
<feature type="non-terminal residue" evidence="1">
    <location>
        <position position="72"/>
    </location>
</feature>
<protein>
    <submittedName>
        <fullName evidence="1">Uncharacterized protein</fullName>
    </submittedName>
</protein>
<evidence type="ECO:0000313" key="1">
    <source>
        <dbReference type="EMBL" id="KAL0156849.1"/>
    </source>
</evidence>
<comment type="caution">
    <text evidence="1">The sequence shown here is derived from an EMBL/GenBank/DDBJ whole genome shotgun (WGS) entry which is preliminary data.</text>
</comment>
<evidence type="ECO:0000313" key="2">
    <source>
        <dbReference type="Proteomes" id="UP001529510"/>
    </source>
</evidence>
<gene>
    <name evidence="1" type="ORF">M9458_048095</name>
</gene>
<accession>A0ABD0N5W9</accession>
<dbReference type="EMBL" id="JAMKFB020000024">
    <property type="protein sequence ID" value="KAL0156849.1"/>
    <property type="molecule type" value="Genomic_DNA"/>
</dbReference>